<dbReference type="EnsemblPlants" id="evm.model.04.978">
    <property type="protein sequence ID" value="cds.evm.model.04.978"/>
    <property type="gene ID" value="evm.TU.04.978"/>
</dbReference>
<sequence>MEAWRLTRLYGESGRAQCGKTWDLLQTLVHSTSLPWCVIGDVNNVVDQIDKQGGAPYPGWLVDRFNKALKDVGLRDMELVGYLFTWDHGRVTSKFMEIRIDQALVTST</sequence>
<dbReference type="Gramene" id="evm.model.04.978">
    <property type="protein sequence ID" value="cds.evm.model.04.978"/>
    <property type="gene ID" value="evm.TU.04.978"/>
</dbReference>
<dbReference type="Gene3D" id="3.60.10.10">
    <property type="entry name" value="Endonuclease/exonuclease/phosphatase"/>
    <property type="match status" value="1"/>
</dbReference>
<reference evidence="1" key="2">
    <citation type="submission" date="2021-03" db="UniProtKB">
        <authorList>
            <consortium name="EnsemblPlants"/>
        </authorList>
    </citation>
    <scope>IDENTIFICATION</scope>
</reference>
<keyword evidence="2" id="KW-1185">Reference proteome</keyword>
<evidence type="ECO:0000313" key="2">
    <source>
        <dbReference type="Proteomes" id="UP000596661"/>
    </source>
</evidence>
<evidence type="ECO:0000313" key="1">
    <source>
        <dbReference type="EnsemblPlants" id="cds.evm.model.04.978"/>
    </source>
</evidence>
<reference evidence="1" key="1">
    <citation type="submission" date="2018-11" db="EMBL/GenBank/DDBJ databases">
        <authorList>
            <person name="Grassa J C."/>
        </authorList>
    </citation>
    <scope>NUCLEOTIDE SEQUENCE [LARGE SCALE GENOMIC DNA]</scope>
</reference>
<proteinExistence type="predicted"/>
<name>A0A803PJH9_CANSA</name>
<accession>A0A803PJH9</accession>
<dbReference type="OMA" id="MEIRIDQ"/>
<organism evidence="1 2">
    <name type="scientific">Cannabis sativa</name>
    <name type="common">Hemp</name>
    <name type="synonym">Marijuana</name>
    <dbReference type="NCBI Taxonomy" id="3483"/>
    <lineage>
        <taxon>Eukaryota</taxon>
        <taxon>Viridiplantae</taxon>
        <taxon>Streptophyta</taxon>
        <taxon>Embryophyta</taxon>
        <taxon>Tracheophyta</taxon>
        <taxon>Spermatophyta</taxon>
        <taxon>Magnoliopsida</taxon>
        <taxon>eudicotyledons</taxon>
        <taxon>Gunneridae</taxon>
        <taxon>Pentapetalae</taxon>
        <taxon>rosids</taxon>
        <taxon>fabids</taxon>
        <taxon>Rosales</taxon>
        <taxon>Cannabaceae</taxon>
        <taxon>Cannabis</taxon>
    </lineage>
</organism>
<evidence type="ECO:0008006" key="3">
    <source>
        <dbReference type="Google" id="ProtNLM"/>
    </source>
</evidence>
<dbReference type="SUPFAM" id="SSF56219">
    <property type="entry name" value="DNase I-like"/>
    <property type="match status" value="1"/>
</dbReference>
<dbReference type="EMBL" id="UZAU01000371">
    <property type="status" value="NOT_ANNOTATED_CDS"/>
    <property type="molecule type" value="Genomic_DNA"/>
</dbReference>
<dbReference type="Proteomes" id="UP000596661">
    <property type="component" value="Chromosome 4"/>
</dbReference>
<dbReference type="AlphaFoldDB" id="A0A803PJH9"/>
<protein>
    <recommendedName>
        <fullName evidence="3">Endonuclease/exonuclease/phosphatase domain-containing protein</fullName>
    </recommendedName>
</protein>
<dbReference type="InterPro" id="IPR036691">
    <property type="entry name" value="Endo/exonu/phosph_ase_sf"/>
</dbReference>